<dbReference type="AlphaFoldDB" id="A0A5B8VJD9"/>
<dbReference type="OrthoDB" id="9792011at2"/>
<reference evidence="2 3" key="1">
    <citation type="journal article" date="2017" name="Int. J. Syst. Evol. Microbiol.">
        <title>Arachidicoccus ginsenosidivorans sp. nov., with ginsenoside-converting activity isolated from ginseng cultivating soil.</title>
        <authorList>
            <person name="Siddiqi M.Z."/>
            <person name="Aslam Z."/>
            <person name="Im W.T."/>
        </authorList>
    </citation>
    <scope>NUCLEOTIDE SEQUENCE [LARGE SCALE GENOMIC DNA]</scope>
    <source>
        <strain evidence="2 3">Gsoil 809</strain>
    </source>
</reference>
<evidence type="ECO:0000313" key="3">
    <source>
        <dbReference type="Proteomes" id="UP000321291"/>
    </source>
</evidence>
<keyword evidence="3" id="KW-1185">Reference proteome</keyword>
<sequence>MKRIYIILTIFIGATVWACTKSSVTGNQAPTRIRLINAMPGKSFDLELNNEVLAENIPYDTFSAFLNGPAGFYKLLIHENGNQDTLINGNQYLQAGEKYSLFLIPDSSNRTNGVKLSVITDDDVAPLYDSAKLRFFNFAPDTTSMSIVRLKRRGTTTRFDTILPYLGVGRTYLDNSLNSRLGQYTTIFTDTYLFLFLKTNDPGVIIDSFTMAIEKGKFYTIYYEGYDSLSTGEYMRQPKVLVSEQ</sequence>
<dbReference type="InterPro" id="IPR025510">
    <property type="entry name" value="DUF4397"/>
</dbReference>
<dbReference type="RefSeq" id="WP_146781041.1">
    <property type="nucleotide sequence ID" value="NZ_CP042434.1"/>
</dbReference>
<gene>
    <name evidence="2" type="ORF">FSB73_08320</name>
</gene>
<organism evidence="2 3">
    <name type="scientific">Arachidicoccus ginsenosidivorans</name>
    <dbReference type="NCBI Taxonomy" id="496057"/>
    <lineage>
        <taxon>Bacteria</taxon>
        <taxon>Pseudomonadati</taxon>
        <taxon>Bacteroidota</taxon>
        <taxon>Chitinophagia</taxon>
        <taxon>Chitinophagales</taxon>
        <taxon>Chitinophagaceae</taxon>
        <taxon>Arachidicoccus</taxon>
    </lineage>
</organism>
<name>A0A5B8VJD9_9BACT</name>
<accession>A0A5B8VJD9</accession>
<dbReference type="Pfam" id="PF14344">
    <property type="entry name" value="DUF4397"/>
    <property type="match status" value="1"/>
</dbReference>
<proteinExistence type="predicted"/>
<feature type="domain" description="DUF4397" evidence="1">
    <location>
        <begin position="32"/>
        <end position="146"/>
    </location>
</feature>
<protein>
    <submittedName>
        <fullName evidence="2">DUF4397 domain-containing protein</fullName>
    </submittedName>
</protein>
<dbReference type="EMBL" id="CP042434">
    <property type="protein sequence ID" value="QEC71664.1"/>
    <property type="molecule type" value="Genomic_DNA"/>
</dbReference>
<evidence type="ECO:0000259" key="1">
    <source>
        <dbReference type="Pfam" id="PF14344"/>
    </source>
</evidence>
<dbReference type="Proteomes" id="UP000321291">
    <property type="component" value="Chromosome"/>
</dbReference>
<evidence type="ECO:0000313" key="2">
    <source>
        <dbReference type="EMBL" id="QEC71664.1"/>
    </source>
</evidence>
<dbReference type="KEGG" id="agi:FSB73_08320"/>